<evidence type="ECO:0000256" key="4">
    <source>
        <dbReference type="ARBA" id="ARBA00023163"/>
    </source>
</evidence>
<dbReference type="InterPro" id="IPR009057">
    <property type="entry name" value="Homeodomain-like_sf"/>
</dbReference>
<organism evidence="6 7">
    <name type="scientific">candidate division CSSED10-310 bacterium</name>
    <dbReference type="NCBI Taxonomy" id="2855610"/>
    <lineage>
        <taxon>Bacteria</taxon>
        <taxon>Bacteria division CSSED10-310</taxon>
    </lineage>
</organism>
<dbReference type="Pfam" id="PF25601">
    <property type="entry name" value="AAA_lid_14"/>
    <property type="match status" value="1"/>
</dbReference>
<dbReference type="PROSITE" id="PS50045">
    <property type="entry name" value="SIGMA54_INTERACT_4"/>
    <property type="match status" value="1"/>
</dbReference>
<evidence type="ECO:0000256" key="1">
    <source>
        <dbReference type="ARBA" id="ARBA00022741"/>
    </source>
</evidence>
<name>A0ABV6YRV0_UNCC1</name>
<dbReference type="InterPro" id="IPR058031">
    <property type="entry name" value="AAA_lid_NorR"/>
</dbReference>
<protein>
    <submittedName>
        <fullName evidence="6">Sigma 54-interacting transcriptional regulator</fullName>
    </submittedName>
</protein>
<evidence type="ECO:0000256" key="3">
    <source>
        <dbReference type="ARBA" id="ARBA00023015"/>
    </source>
</evidence>
<keyword evidence="7" id="KW-1185">Reference proteome</keyword>
<dbReference type="EMBL" id="JBHPBY010000013">
    <property type="protein sequence ID" value="MFC1848930.1"/>
    <property type="molecule type" value="Genomic_DNA"/>
</dbReference>
<keyword evidence="1" id="KW-0547">Nucleotide-binding</keyword>
<dbReference type="SMART" id="SM00382">
    <property type="entry name" value="AAA"/>
    <property type="match status" value="1"/>
</dbReference>
<feature type="domain" description="Sigma-54 factor interaction" evidence="5">
    <location>
        <begin position="23"/>
        <end position="252"/>
    </location>
</feature>
<dbReference type="PROSITE" id="PS00688">
    <property type="entry name" value="SIGMA54_INTERACT_3"/>
    <property type="match status" value="1"/>
</dbReference>
<evidence type="ECO:0000313" key="6">
    <source>
        <dbReference type="EMBL" id="MFC1848930.1"/>
    </source>
</evidence>
<dbReference type="PANTHER" id="PTHR32071">
    <property type="entry name" value="TRANSCRIPTIONAL REGULATORY PROTEIN"/>
    <property type="match status" value="1"/>
</dbReference>
<dbReference type="PANTHER" id="PTHR32071:SF113">
    <property type="entry name" value="ALGINATE BIOSYNTHESIS TRANSCRIPTIONAL REGULATORY PROTEIN ALGB"/>
    <property type="match status" value="1"/>
</dbReference>
<dbReference type="Gene3D" id="1.10.10.60">
    <property type="entry name" value="Homeodomain-like"/>
    <property type="match status" value="1"/>
</dbReference>
<dbReference type="InterPro" id="IPR025944">
    <property type="entry name" value="Sigma_54_int_dom_CS"/>
</dbReference>
<dbReference type="InterPro" id="IPR002197">
    <property type="entry name" value="HTH_Fis"/>
</dbReference>
<reference evidence="6 7" key="1">
    <citation type="submission" date="2024-09" db="EMBL/GenBank/DDBJ databases">
        <title>Laminarin stimulates single cell rates of sulfate reduction while oxygen inhibits transcriptomic activity in coastal marine sediment.</title>
        <authorList>
            <person name="Lindsay M."/>
            <person name="Orcutt B."/>
            <person name="Emerson D."/>
            <person name="Stepanauskas R."/>
            <person name="D'Angelo T."/>
        </authorList>
    </citation>
    <scope>NUCLEOTIDE SEQUENCE [LARGE SCALE GENOMIC DNA]</scope>
    <source>
        <strain evidence="6">SAG AM-311-K15</strain>
    </source>
</reference>
<dbReference type="Pfam" id="PF00158">
    <property type="entry name" value="Sigma54_activat"/>
    <property type="match status" value="1"/>
</dbReference>
<keyword evidence="2" id="KW-0067">ATP-binding</keyword>
<keyword evidence="4" id="KW-0804">Transcription</keyword>
<proteinExistence type="predicted"/>
<dbReference type="CDD" id="cd00009">
    <property type="entry name" value="AAA"/>
    <property type="match status" value="1"/>
</dbReference>
<dbReference type="InterPro" id="IPR027417">
    <property type="entry name" value="P-loop_NTPase"/>
</dbReference>
<dbReference type="Gene3D" id="1.10.8.60">
    <property type="match status" value="1"/>
</dbReference>
<dbReference type="Pfam" id="PF02954">
    <property type="entry name" value="HTH_8"/>
    <property type="match status" value="1"/>
</dbReference>
<dbReference type="Proteomes" id="UP001594351">
    <property type="component" value="Unassembled WGS sequence"/>
</dbReference>
<accession>A0ABV6YRV0</accession>
<comment type="caution">
    <text evidence="6">The sequence shown here is derived from an EMBL/GenBank/DDBJ whole genome shotgun (WGS) entry which is preliminary data.</text>
</comment>
<dbReference type="SUPFAM" id="SSF46689">
    <property type="entry name" value="Homeodomain-like"/>
    <property type="match status" value="1"/>
</dbReference>
<evidence type="ECO:0000256" key="2">
    <source>
        <dbReference type="ARBA" id="ARBA00022840"/>
    </source>
</evidence>
<dbReference type="InterPro" id="IPR003593">
    <property type="entry name" value="AAA+_ATPase"/>
</dbReference>
<sequence>MLENQTDEFDLISQEAKFFEDMIVGSNSEMRKVLQSIAKLSKTDINVLIVGENGTGKELVAKAIHKNSPRKDQTFITFDCDSIEPKLMESELFGHVKGAFPEALIDKKGLFEEADQSTLFIKEISNLSNELQGKVLRAIEFNEFRPIGVSKINKADVRVVCSTKKNLEKMVSNNTFRSDLYYRICLTTIFVPTLRQRTEDIPVLAKFLLERSSKKLGKKVSKITNKAMGHLLSYPYPGNIRELEHIITQALLNAEGSTILVEHLPEKVREHSESYDHQLQDAFFNEIDLNNGFKELRKMFERQLIGLYIKEADGNITRAAEQAGIERESFHRILKRLKFPKSRSKRSDQ</sequence>
<dbReference type="SUPFAM" id="SSF52540">
    <property type="entry name" value="P-loop containing nucleoside triphosphate hydrolases"/>
    <property type="match status" value="1"/>
</dbReference>
<keyword evidence="3" id="KW-0805">Transcription regulation</keyword>
<evidence type="ECO:0000313" key="7">
    <source>
        <dbReference type="Proteomes" id="UP001594351"/>
    </source>
</evidence>
<dbReference type="Gene3D" id="3.40.50.300">
    <property type="entry name" value="P-loop containing nucleotide triphosphate hydrolases"/>
    <property type="match status" value="1"/>
</dbReference>
<dbReference type="InterPro" id="IPR002078">
    <property type="entry name" value="Sigma_54_int"/>
</dbReference>
<evidence type="ECO:0000259" key="5">
    <source>
        <dbReference type="PROSITE" id="PS50045"/>
    </source>
</evidence>
<gene>
    <name evidence="6" type="ORF">ACFL27_01865</name>
</gene>